<evidence type="ECO:0000313" key="2">
    <source>
        <dbReference type="EMBL" id="SJZ79619.1"/>
    </source>
</evidence>
<dbReference type="InterPro" id="IPR046198">
    <property type="entry name" value="DUF6230"/>
</dbReference>
<keyword evidence="1" id="KW-0812">Transmembrane</keyword>
<proteinExistence type="predicted"/>
<evidence type="ECO:0000256" key="1">
    <source>
        <dbReference type="SAM" id="Phobius"/>
    </source>
</evidence>
<protein>
    <submittedName>
        <fullName evidence="2">Uncharacterized protein</fullName>
    </submittedName>
</protein>
<keyword evidence="1" id="KW-0472">Membrane</keyword>
<evidence type="ECO:0000313" key="3">
    <source>
        <dbReference type="Proteomes" id="UP000189933"/>
    </source>
</evidence>
<dbReference type="RefSeq" id="WP_078665036.1">
    <property type="nucleotide sequence ID" value="NZ_FUXM01000007.1"/>
</dbReference>
<name>A0A1T4NK37_9FIRM</name>
<reference evidence="3" key="1">
    <citation type="submission" date="2017-02" db="EMBL/GenBank/DDBJ databases">
        <authorList>
            <person name="Varghese N."/>
            <person name="Submissions S."/>
        </authorList>
    </citation>
    <scope>NUCLEOTIDE SEQUENCE [LARGE SCALE GENOMIC DNA]</scope>
    <source>
        <strain evidence="3">DSM 16521</strain>
    </source>
</reference>
<dbReference type="AlphaFoldDB" id="A0A1T4NK37"/>
<organism evidence="2 3">
    <name type="scientific">Carboxydocella sporoproducens DSM 16521</name>
    <dbReference type="NCBI Taxonomy" id="1121270"/>
    <lineage>
        <taxon>Bacteria</taxon>
        <taxon>Bacillati</taxon>
        <taxon>Bacillota</taxon>
        <taxon>Clostridia</taxon>
        <taxon>Eubacteriales</taxon>
        <taxon>Clostridiales Family XVI. Incertae Sedis</taxon>
        <taxon>Carboxydocella</taxon>
    </lineage>
</organism>
<dbReference type="EMBL" id="FUXM01000007">
    <property type="protein sequence ID" value="SJZ79619.1"/>
    <property type="molecule type" value="Genomic_DNA"/>
</dbReference>
<accession>A0A1T4NK37</accession>
<dbReference type="Pfam" id="PF19741">
    <property type="entry name" value="DUF6230"/>
    <property type="match status" value="1"/>
</dbReference>
<feature type="transmembrane region" description="Helical" evidence="1">
    <location>
        <begin position="12"/>
        <end position="31"/>
    </location>
</feature>
<keyword evidence="3" id="KW-1185">Reference proteome</keyword>
<dbReference type="OrthoDB" id="2967500at2"/>
<gene>
    <name evidence="2" type="ORF">SAMN02745885_00943</name>
</gene>
<keyword evidence="1" id="KW-1133">Transmembrane helix</keyword>
<sequence length="231" mass="25458">MLSVLNLNKKLFFWSLGLTLGSLFSVLVTLANTGNLFAAMPLAGVGGFVIEADKITGTNFELIPSVADTNLSNKEQESWTAFPQSQTTMDTVSIWGLRLYKNIDLSHLGFPVANYVQVLVEANTTESKYVSGTQLLMNADYIEAEQIDFGDLQMDENMRTDHPNLVTGDDQKADIGMKASSVTLTRAKINAHYMSTKTMSIPGMKLTLHLYDSNNREVAPANIMHSSPWNN</sequence>
<dbReference type="Proteomes" id="UP000189933">
    <property type="component" value="Unassembled WGS sequence"/>
</dbReference>